<dbReference type="GO" id="GO:0000976">
    <property type="term" value="F:transcription cis-regulatory region binding"/>
    <property type="evidence" value="ECO:0007669"/>
    <property type="project" value="TreeGrafter"/>
</dbReference>
<dbReference type="FunFam" id="3.40.50.2300:FF:000001">
    <property type="entry name" value="DNA-binding response regulator PhoB"/>
    <property type="match status" value="1"/>
</dbReference>
<evidence type="ECO:0000259" key="11">
    <source>
        <dbReference type="PROSITE" id="PS51755"/>
    </source>
</evidence>
<feature type="domain" description="OmpR/PhoB-type" evidence="11">
    <location>
        <begin position="134"/>
        <end position="233"/>
    </location>
</feature>
<dbReference type="SUPFAM" id="SSF46894">
    <property type="entry name" value="C-terminal effector domain of the bipartite response regulators"/>
    <property type="match status" value="1"/>
</dbReference>
<dbReference type="Gene3D" id="1.10.10.10">
    <property type="entry name" value="Winged helix-like DNA-binding domain superfamily/Winged helix DNA-binding domain"/>
    <property type="match status" value="1"/>
</dbReference>
<dbReference type="AlphaFoldDB" id="A0A5N7IV19"/>
<keyword evidence="3" id="KW-0902">Two-component regulatory system</keyword>
<evidence type="ECO:0000256" key="5">
    <source>
        <dbReference type="ARBA" id="ARBA00023125"/>
    </source>
</evidence>
<evidence type="ECO:0000256" key="7">
    <source>
        <dbReference type="ARBA" id="ARBA00024867"/>
    </source>
</evidence>
<feature type="modified residue" description="4-aspartylphosphate" evidence="8">
    <location>
        <position position="54"/>
    </location>
</feature>
<reference evidence="12 13" key="1">
    <citation type="journal article" date="2019" name="Lett. Appl. Microbiol.">
        <title>A case of 'blown pack' spoilage of vacuum-packaged pork likely associated with Clostridium estertheticum in Canada.</title>
        <authorList>
            <person name="Zhang P."/>
            <person name="Ward P."/>
            <person name="McMullen L.M."/>
            <person name="Yang X."/>
        </authorList>
    </citation>
    <scope>NUCLEOTIDE SEQUENCE [LARGE SCALE GENOMIC DNA]</scope>
    <source>
        <strain evidence="12 13">MA19</strain>
    </source>
</reference>
<evidence type="ECO:0000256" key="1">
    <source>
        <dbReference type="ARBA" id="ARBA00018672"/>
    </source>
</evidence>
<dbReference type="InterPro" id="IPR016032">
    <property type="entry name" value="Sig_transdc_resp-reg_C-effctor"/>
</dbReference>
<dbReference type="FunFam" id="1.10.10.10:FF:000018">
    <property type="entry name" value="DNA-binding response regulator ResD"/>
    <property type="match status" value="1"/>
</dbReference>
<organism evidence="12 13">
    <name type="scientific">Clostridium estertheticum</name>
    <dbReference type="NCBI Taxonomy" id="238834"/>
    <lineage>
        <taxon>Bacteria</taxon>
        <taxon>Bacillati</taxon>
        <taxon>Bacillota</taxon>
        <taxon>Clostridia</taxon>
        <taxon>Eubacteriales</taxon>
        <taxon>Clostridiaceae</taxon>
        <taxon>Clostridium</taxon>
    </lineage>
</organism>
<evidence type="ECO:0000256" key="6">
    <source>
        <dbReference type="ARBA" id="ARBA00023163"/>
    </source>
</evidence>
<dbReference type="Proteomes" id="UP000342249">
    <property type="component" value="Unassembled WGS sequence"/>
</dbReference>
<dbReference type="GO" id="GO:0032993">
    <property type="term" value="C:protein-DNA complex"/>
    <property type="evidence" value="ECO:0007669"/>
    <property type="project" value="TreeGrafter"/>
</dbReference>
<feature type="domain" description="Response regulatory" evidence="10">
    <location>
        <begin position="5"/>
        <end position="118"/>
    </location>
</feature>
<dbReference type="InterPro" id="IPR001789">
    <property type="entry name" value="Sig_transdc_resp-reg_receiver"/>
</dbReference>
<dbReference type="CDD" id="cd00383">
    <property type="entry name" value="trans_reg_C"/>
    <property type="match status" value="1"/>
</dbReference>
<proteinExistence type="predicted"/>
<accession>A0A5N7IV19</accession>
<comment type="function">
    <text evidence="7">May play the central regulatory role in sporulation. It may be an element of the effector pathway responsible for the activation of sporulation genes in response to nutritional stress. Spo0A may act in concert with spo0H (a sigma factor) to control the expression of some genes that are critical to the sporulation process.</text>
</comment>
<dbReference type="Pfam" id="PF00486">
    <property type="entry name" value="Trans_reg_C"/>
    <property type="match status" value="1"/>
</dbReference>
<evidence type="ECO:0000256" key="3">
    <source>
        <dbReference type="ARBA" id="ARBA00023012"/>
    </source>
</evidence>
<evidence type="ECO:0000313" key="13">
    <source>
        <dbReference type="Proteomes" id="UP000342249"/>
    </source>
</evidence>
<dbReference type="PROSITE" id="PS51755">
    <property type="entry name" value="OMPR_PHOB"/>
    <property type="match status" value="1"/>
</dbReference>
<gene>
    <name evidence="12" type="ORF">E4V82_21965</name>
</gene>
<dbReference type="SMART" id="SM00448">
    <property type="entry name" value="REC"/>
    <property type="match status" value="1"/>
</dbReference>
<dbReference type="InterPro" id="IPR036388">
    <property type="entry name" value="WH-like_DNA-bd_sf"/>
</dbReference>
<keyword evidence="6" id="KW-0804">Transcription</keyword>
<keyword evidence="5 9" id="KW-0238">DNA-binding</keyword>
<dbReference type="EMBL" id="SPSF01000055">
    <property type="protein sequence ID" value="MPQ64742.1"/>
    <property type="molecule type" value="Genomic_DNA"/>
</dbReference>
<dbReference type="RefSeq" id="WP_152753894.1">
    <property type="nucleotide sequence ID" value="NZ_JAHLDQ010000008.1"/>
</dbReference>
<keyword evidence="2 8" id="KW-0597">Phosphoprotein</keyword>
<evidence type="ECO:0000259" key="10">
    <source>
        <dbReference type="PROSITE" id="PS50110"/>
    </source>
</evidence>
<evidence type="ECO:0000256" key="2">
    <source>
        <dbReference type="ARBA" id="ARBA00022553"/>
    </source>
</evidence>
<dbReference type="PANTHER" id="PTHR48111">
    <property type="entry name" value="REGULATOR OF RPOS"/>
    <property type="match status" value="1"/>
</dbReference>
<dbReference type="GO" id="GO:0006355">
    <property type="term" value="P:regulation of DNA-templated transcription"/>
    <property type="evidence" value="ECO:0007669"/>
    <property type="project" value="InterPro"/>
</dbReference>
<dbReference type="Pfam" id="PF00072">
    <property type="entry name" value="Response_reg"/>
    <property type="match status" value="1"/>
</dbReference>
<evidence type="ECO:0000256" key="8">
    <source>
        <dbReference type="PROSITE-ProRule" id="PRU00169"/>
    </source>
</evidence>
<dbReference type="Gene3D" id="6.10.250.690">
    <property type="match status" value="1"/>
</dbReference>
<dbReference type="InterPro" id="IPR011006">
    <property type="entry name" value="CheY-like_superfamily"/>
</dbReference>
<feature type="DNA-binding region" description="OmpR/PhoB-type" evidence="9">
    <location>
        <begin position="134"/>
        <end position="233"/>
    </location>
</feature>
<comment type="caution">
    <text evidence="12">The sequence shown here is derived from an EMBL/GenBank/DDBJ whole genome shotgun (WGS) entry which is preliminary data.</text>
</comment>
<protein>
    <recommendedName>
        <fullName evidence="1">Stage 0 sporulation protein A homolog</fullName>
    </recommendedName>
</protein>
<dbReference type="GO" id="GO:0000156">
    <property type="term" value="F:phosphorelay response regulator activity"/>
    <property type="evidence" value="ECO:0007669"/>
    <property type="project" value="TreeGrafter"/>
</dbReference>
<dbReference type="InterPro" id="IPR039420">
    <property type="entry name" value="WalR-like"/>
</dbReference>
<name>A0A5N7IV19_9CLOT</name>
<dbReference type="CDD" id="cd17574">
    <property type="entry name" value="REC_OmpR"/>
    <property type="match status" value="1"/>
</dbReference>
<dbReference type="GO" id="GO:0005829">
    <property type="term" value="C:cytosol"/>
    <property type="evidence" value="ECO:0007669"/>
    <property type="project" value="TreeGrafter"/>
</dbReference>
<dbReference type="Gene3D" id="3.40.50.2300">
    <property type="match status" value="1"/>
</dbReference>
<dbReference type="SMART" id="SM00862">
    <property type="entry name" value="Trans_reg_C"/>
    <property type="match status" value="1"/>
</dbReference>
<keyword evidence="4" id="KW-0805">Transcription regulation</keyword>
<dbReference type="PROSITE" id="PS50110">
    <property type="entry name" value="RESPONSE_REGULATORY"/>
    <property type="match status" value="1"/>
</dbReference>
<evidence type="ECO:0000256" key="4">
    <source>
        <dbReference type="ARBA" id="ARBA00023015"/>
    </source>
</evidence>
<evidence type="ECO:0000313" key="12">
    <source>
        <dbReference type="EMBL" id="MPQ64742.1"/>
    </source>
</evidence>
<dbReference type="SUPFAM" id="SSF52172">
    <property type="entry name" value="CheY-like"/>
    <property type="match status" value="1"/>
</dbReference>
<dbReference type="PANTHER" id="PTHR48111:SF2">
    <property type="entry name" value="RESPONSE REGULATOR SAER"/>
    <property type="match status" value="1"/>
</dbReference>
<dbReference type="InterPro" id="IPR001867">
    <property type="entry name" value="OmpR/PhoB-type_DNA-bd"/>
</dbReference>
<sequence>MGKYTVLIIDDEQEIVELIEIYLINEGYQVFKAFNGAEGLEVLANQKIDLIVLDIMMPGVDGMETCRRIRQQMYLPIIMLSAKSEDMDRILGLGLGADDYLSKPFNPMELIARIKSQLRRYFNFNLHNQLNCDDNVIHIKDLVINKNNHSVSVYNEDANLTPTEYEILLLLASNSGIVFSAEKIFEKVWNEKYYESKNTVMVHIWRLREKVEKIPKEPKIIETVWGVGYKIEK</sequence>
<evidence type="ECO:0000256" key="9">
    <source>
        <dbReference type="PROSITE-ProRule" id="PRU01091"/>
    </source>
</evidence>